<accession>A0AA39UV58</accession>
<organism evidence="2 3">
    <name type="scientific">Armillaria luteobubalina</name>
    <dbReference type="NCBI Taxonomy" id="153913"/>
    <lineage>
        <taxon>Eukaryota</taxon>
        <taxon>Fungi</taxon>
        <taxon>Dikarya</taxon>
        <taxon>Basidiomycota</taxon>
        <taxon>Agaricomycotina</taxon>
        <taxon>Agaricomycetes</taxon>
        <taxon>Agaricomycetidae</taxon>
        <taxon>Agaricales</taxon>
        <taxon>Marasmiineae</taxon>
        <taxon>Physalacriaceae</taxon>
        <taxon>Armillaria</taxon>
    </lineage>
</organism>
<sequence>MVLCVNLTPHPARRHSTPSPTSSGDKDQTFSQANQETSLPRHDAIDVDTTPGPTITSETSPACSTTSPHTSSSIYQPHPCPGILMSSRAGESVHLAYPFGVHELSGDLWDYSTIAGQLFVYSLTCQRWGTFNGLCNDCKTLEEDDLLVAVQRRMKNGTHPNARLDYHGVGALQRIIRKKQKSIRALRLQSLGNTRRLKTTKAALDRHKLWMTTIASGEFERVDRLARIGLKRRAGIREMLRMYDRAAKKEYRPCSYTEEDYMRTLLLWRLGGQRIGNIAHKALSLPSAFPSSRQSKRTSGTSFAAITETLQEKKIVHQSVMFDEIKCELRARWNPRTNCILGICREHSERVSLQFKSENEASLLKEALEENQVHLATEATVGAIGLLTGDFRMYSARPILLSGTCKAEKDVDHAKLIDTTVKAGAETQVRTICLASDGDPIRGKALIRLTFKHMLPENSPLHPILSELPFMNLEVGDDDLTADKDYKHVFKRFRNLCIRKAGFTVHGVHIMPSLLCAHLANNGLDTVRINNLLDLHDKHDVKLAYNLLKEIWSLPEITASTNPRPGFTATRDALRTMGDLFRHLLMPYICVDLTLSEQLEHLSSAAHMLYLDVQIMIKNVFFCIAKAKIDDPEGRFWLGLLGTDRLEELFGNVRTAVRNNVNVDILQLGDRVTGATEVSTIFAQFPRWDTPPRRLKLPTLTRDGPVIHDYVDHLKPASWKGDVCVSSVDLQTCWSKGRRAVELAHPPLKIILDNLGPAVDMLRPFGVDMVKIPQDEIDDTLEVDDESSDDSPSLGQDLEGSTSKQGEEDNVGCDVGSEYQPYFELDGKQVHKAWFLKHAFPCKLNSTDRLKRVQNAPLYAMKRDTYLTVESEPGEAVFIVDSTITTVIRCQDHLFLGIAEVIDITYQNQHRSQIPTSVLRDATTVVNYQLLCVIPADADDDPTSTFDWKWSYRRGSSHQVPGRLVHPYKPVVCTPEIGKPFYTFESMTLRAIVSSMLEDLSPDDSHRLPQVAASPDFPYRESAGLACFVCEKNGKERDILNAAVKKCTYCQPSVALPTSSAKLLEHLGAHILYDKNIDCSLEPCGSCLRPSQECTIYLKRSSGTISDMRVDQKDSVCINKESLKSKVATTSPSASQACSNILVTCPECPPKAPAVWKYNMPSHIRRKHPHIPQSALRKEWAVSDREMDWMKKKWSERHTGKNKKKKKNKQGKPALQISEAHKSALALEGNLEGTRDEQLGPAGETTIEEDIVMSSDIHDAAEQISFSEAPKNSRGRKRPAREEVFGLHAHTRAVDLDL</sequence>
<feature type="region of interest" description="Disordered" evidence="1">
    <location>
        <begin position="782"/>
        <end position="811"/>
    </location>
</feature>
<reference evidence="2" key="1">
    <citation type="submission" date="2023-06" db="EMBL/GenBank/DDBJ databases">
        <authorList>
            <consortium name="Lawrence Berkeley National Laboratory"/>
            <person name="Ahrendt S."/>
            <person name="Sahu N."/>
            <person name="Indic B."/>
            <person name="Wong-Bajracharya J."/>
            <person name="Merenyi Z."/>
            <person name="Ke H.-M."/>
            <person name="Monk M."/>
            <person name="Kocsube S."/>
            <person name="Drula E."/>
            <person name="Lipzen A."/>
            <person name="Balint B."/>
            <person name="Henrissat B."/>
            <person name="Andreopoulos B."/>
            <person name="Martin F.M."/>
            <person name="Harder C.B."/>
            <person name="Rigling D."/>
            <person name="Ford K.L."/>
            <person name="Foster G.D."/>
            <person name="Pangilinan J."/>
            <person name="Papanicolaou A."/>
            <person name="Barry K."/>
            <person name="LaButti K."/>
            <person name="Viragh M."/>
            <person name="Koriabine M."/>
            <person name="Yan M."/>
            <person name="Riley R."/>
            <person name="Champramary S."/>
            <person name="Plett K.L."/>
            <person name="Tsai I.J."/>
            <person name="Slot J."/>
            <person name="Sipos G."/>
            <person name="Plett J."/>
            <person name="Nagy L.G."/>
            <person name="Grigoriev I.V."/>
        </authorList>
    </citation>
    <scope>NUCLEOTIDE SEQUENCE</scope>
    <source>
        <strain evidence="2">HWK02</strain>
    </source>
</reference>
<comment type="caution">
    <text evidence="2">The sequence shown here is derived from an EMBL/GenBank/DDBJ whole genome shotgun (WGS) entry which is preliminary data.</text>
</comment>
<feature type="compositionally biased region" description="Basic residues" evidence="1">
    <location>
        <begin position="1200"/>
        <end position="1210"/>
    </location>
</feature>
<proteinExistence type="predicted"/>
<feature type="compositionally biased region" description="Polar residues" evidence="1">
    <location>
        <begin position="51"/>
        <end position="74"/>
    </location>
</feature>
<keyword evidence="3" id="KW-1185">Reference proteome</keyword>
<protein>
    <submittedName>
        <fullName evidence="2">Uncharacterized protein</fullName>
    </submittedName>
</protein>
<dbReference type="Proteomes" id="UP001175228">
    <property type="component" value="Unassembled WGS sequence"/>
</dbReference>
<name>A0AA39UV58_9AGAR</name>
<evidence type="ECO:0000313" key="2">
    <source>
        <dbReference type="EMBL" id="KAK0498764.1"/>
    </source>
</evidence>
<evidence type="ECO:0000256" key="1">
    <source>
        <dbReference type="SAM" id="MobiDB-lite"/>
    </source>
</evidence>
<dbReference type="EMBL" id="JAUEPU010000010">
    <property type="protein sequence ID" value="KAK0498764.1"/>
    <property type="molecule type" value="Genomic_DNA"/>
</dbReference>
<gene>
    <name evidence="2" type="ORF">EDD18DRAFT_1350172</name>
</gene>
<feature type="region of interest" description="Disordered" evidence="1">
    <location>
        <begin position="1262"/>
        <end position="1284"/>
    </location>
</feature>
<feature type="region of interest" description="Disordered" evidence="1">
    <location>
        <begin position="1"/>
        <end position="74"/>
    </location>
</feature>
<feature type="region of interest" description="Disordered" evidence="1">
    <location>
        <begin position="1192"/>
        <end position="1217"/>
    </location>
</feature>
<feature type="compositionally biased region" description="Polar residues" evidence="1">
    <location>
        <begin position="17"/>
        <end position="38"/>
    </location>
</feature>
<evidence type="ECO:0000313" key="3">
    <source>
        <dbReference type="Proteomes" id="UP001175228"/>
    </source>
</evidence>